<evidence type="ECO:0000256" key="3">
    <source>
        <dbReference type="ARBA" id="ARBA00022722"/>
    </source>
</evidence>
<comment type="catalytic activity">
    <reaction evidence="6">
        <text>Exonucleolytic cleavage in either 5'- to 3'- or 3'- to 5'-direction to yield nucleoside 5'-phosphates.</text>
        <dbReference type="EC" id="3.1.11.6"/>
    </reaction>
</comment>
<comment type="subunit">
    <text evidence="6">Heterooligomer composed of large and small subunits.</text>
</comment>
<accession>L0R6W3</accession>
<dbReference type="GO" id="GO:0009318">
    <property type="term" value="C:exodeoxyribonuclease VII complex"/>
    <property type="evidence" value="ECO:0007669"/>
    <property type="project" value="UniProtKB-UniRule"/>
</dbReference>
<keyword evidence="4 6" id="KW-0378">Hydrolase</keyword>
<dbReference type="EC" id="3.1.11.6" evidence="6"/>
<dbReference type="Proteomes" id="UP000010808">
    <property type="component" value="Chromosome"/>
</dbReference>
<evidence type="ECO:0000313" key="8">
    <source>
        <dbReference type="Proteomes" id="UP000010808"/>
    </source>
</evidence>
<dbReference type="PATRIC" id="fig|1121451.3.peg.435"/>
<dbReference type="GO" id="GO:0006308">
    <property type="term" value="P:DNA catabolic process"/>
    <property type="evidence" value="ECO:0007669"/>
    <property type="project" value="UniProtKB-UniRule"/>
</dbReference>
<reference evidence="7 8" key="1">
    <citation type="submission" date="2012-10" db="EMBL/GenBank/DDBJ databases">
        <authorList>
            <person name="Genoscope - CEA"/>
        </authorList>
    </citation>
    <scope>NUCLEOTIDE SEQUENCE [LARGE SCALE GENOMIC DNA]</scope>
    <source>
        <strain evidence="8">AM13 / DSM 14728</strain>
    </source>
</reference>
<dbReference type="NCBIfam" id="TIGR01280">
    <property type="entry name" value="xseB"/>
    <property type="match status" value="1"/>
</dbReference>
<organism evidence="7 8">
    <name type="scientific">Maridesulfovibrio hydrothermalis AM13 = DSM 14728</name>
    <dbReference type="NCBI Taxonomy" id="1121451"/>
    <lineage>
        <taxon>Bacteria</taxon>
        <taxon>Pseudomonadati</taxon>
        <taxon>Thermodesulfobacteriota</taxon>
        <taxon>Desulfovibrionia</taxon>
        <taxon>Desulfovibrionales</taxon>
        <taxon>Desulfovibrionaceae</taxon>
        <taxon>Maridesulfovibrio</taxon>
    </lineage>
</organism>
<dbReference type="EMBL" id="FO203522">
    <property type="protein sequence ID" value="CCO22453.1"/>
    <property type="molecule type" value="Genomic_DNA"/>
</dbReference>
<dbReference type="OrthoDB" id="5340035at2"/>
<keyword evidence="8" id="KW-1185">Reference proteome</keyword>
<dbReference type="HOGENOM" id="CLU_145918_2_2_7"/>
<dbReference type="AlphaFoldDB" id="L0R6W3"/>
<dbReference type="GO" id="GO:0005829">
    <property type="term" value="C:cytosol"/>
    <property type="evidence" value="ECO:0007669"/>
    <property type="project" value="TreeGrafter"/>
</dbReference>
<evidence type="ECO:0000313" key="7">
    <source>
        <dbReference type="EMBL" id="CCO22453.1"/>
    </source>
</evidence>
<evidence type="ECO:0000256" key="5">
    <source>
        <dbReference type="ARBA" id="ARBA00022839"/>
    </source>
</evidence>
<proteinExistence type="inferred from homology"/>
<protein>
    <recommendedName>
        <fullName evidence="6">Exodeoxyribonuclease 7 small subunit</fullName>
        <ecNumber evidence="6">3.1.11.6</ecNumber>
    </recommendedName>
    <alternativeName>
        <fullName evidence="6">Exodeoxyribonuclease VII small subunit</fullName>
        <shortName evidence="6">Exonuclease VII small subunit</shortName>
    </alternativeName>
</protein>
<dbReference type="STRING" id="1121451.DESAM_20162"/>
<name>L0R6W3_9BACT</name>
<dbReference type="eggNOG" id="COG1722">
    <property type="taxonomic scope" value="Bacteria"/>
</dbReference>
<dbReference type="PANTHER" id="PTHR34137">
    <property type="entry name" value="EXODEOXYRIBONUCLEASE 7 SMALL SUBUNIT"/>
    <property type="match status" value="1"/>
</dbReference>
<dbReference type="Pfam" id="PF02609">
    <property type="entry name" value="Exonuc_VII_S"/>
    <property type="match status" value="1"/>
</dbReference>
<keyword evidence="5 6" id="KW-0269">Exonuclease</keyword>
<dbReference type="InterPro" id="IPR003761">
    <property type="entry name" value="Exonuc_VII_S"/>
</dbReference>
<dbReference type="SUPFAM" id="SSF116842">
    <property type="entry name" value="XseB-like"/>
    <property type="match status" value="1"/>
</dbReference>
<evidence type="ECO:0000256" key="4">
    <source>
        <dbReference type="ARBA" id="ARBA00022801"/>
    </source>
</evidence>
<dbReference type="KEGG" id="dhy:DESAM_20162"/>
<comment type="function">
    <text evidence="6">Bidirectionally degrades single-stranded DNA into large acid-insoluble oligonucleotides, which are then degraded further into small acid-soluble oligonucleotides.</text>
</comment>
<sequence length="80" mass="9025">MKDERTFEEKLERLKKIVAALERGDLPLEEGVTLFKEGQQLSRNCADQLAVARNEVKSVVGGMLEDFEVNDENKDIADDS</sequence>
<gene>
    <name evidence="6 7" type="primary">xseB</name>
    <name evidence="7" type="ORF">DESAM_20162</name>
</gene>
<evidence type="ECO:0000256" key="1">
    <source>
        <dbReference type="ARBA" id="ARBA00009998"/>
    </source>
</evidence>
<dbReference type="Gene3D" id="1.10.287.1040">
    <property type="entry name" value="Exonuclease VII, small subunit"/>
    <property type="match status" value="1"/>
</dbReference>
<keyword evidence="2 6" id="KW-0963">Cytoplasm</keyword>
<dbReference type="RefSeq" id="WP_015335063.1">
    <property type="nucleotide sequence ID" value="NC_020055.1"/>
</dbReference>
<evidence type="ECO:0000256" key="2">
    <source>
        <dbReference type="ARBA" id="ARBA00022490"/>
    </source>
</evidence>
<dbReference type="PANTHER" id="PTHR34137:SF1">
    <property type="entry name" value="EXODEOXYRIBONUCLEASE 7 SMALL SUBUNIT"/>
    <property type="match status" value="1"/>
</dbReference>
<dbReference type="InterPro" id="IPR037004">
    <property type="entry name" value="Exonuc_VII_ssu_sf"/>
</dbReference>
<dbReference type="GO" id="GO:0008855">
    <property type="term" value="F:exodeoxyribonuclease VII activity"/>
    <property type="evidence" value="ECO:0007669"/>
    <property type="project" value="UniProtKB-UniRule"/>
</dbReference>
<comment type="similarity">
    <text evidence="1 6">Belongs to the XseB family.</text>
</comment>
<dbReference type="PIRSF" id="PIRSF006488">
    <property type="entry name" value="Exonuc_VII_S"/>
    <property type="match status" value="1"/>
</dbReference>
<evidence type="ECO:0000256" key="6">
    <source>
        <dbReference type="HAMAP-Rule" id="MF_00337"/>
    </source>
</evidence>
<comment type="subcellular location">
    <subcellularLocation>
        <location evidence="6">Cytoplasm</location>
    </subcellularLocation>
</comment>
<dbReference type="HAMAP" id="MF_00337">
    <property type="entry name" value="Exonuc_7_S"/>
    <property type="match status" value="1"/>
</dbReference>
<keyword evidence="3 6" id="KW-0540">Nuclease</keyword>